<feature type="non-terminal residue" evidence="2">
    <location>
        <position position="1"/>
    </location>
</feature>
<evidence type="ECO:0000256" key="1">
    <source>
        <dbReference type="SAM" id="MobiDB-lite"/>
    </source>
</evidence>
<proteinExistence type="predicted"/>
<name>A0ABV0NRW8_9TELE</name>
<accession>A0ABV0NRW8</accession>
<comment type="caution">
    <text evidence="2">The sequence shown here is derived from an EMBL/GenBank/DDBJ whole genome shotgun (WGS) entry which is preliminary data.</text>
</comment>
<reference evidence="2 3" key="1">
    <citation type="submission" date="2021-06" db="EMBL/GenBank/DDBJ databases">
        <authorList>
            <person name="Palmer J.M."/>
        </authorList>
    </citation>
    <scope>NUCLEOTIDE SEQUENCE [LARGE SCALE GENOMIC DNA]</scope>
    <source>
        <strain evidence="2 3">GA_2019</strain>
        <tissue evidence="2">Muscle</tissue>
    </source>
</reference>
<keyword evidence="3" id="KW-1185">Reference proteome</keyword>
<dbReference type="EMBL" id="JAHRIO010050178">
    <property type="protein sequence ID" value="MEQ2174145.1"/>
    <property type="molecule type" value="Genomic_DNA"/>
</dbReference>
<dbReference type="Proteomes" id="UP001476798">
    <property type="component" value="Unassembled WGS sequence"/>
</dbReference>
<sequence length="153" mass="17034">GSAPAPAARPLDSGTRTLGRRSEPDPTELRKRVRTLKLSANVFIHRTISESKPQQSKYLLSISDGPLSHNSLISHTESVHECSYELKRCLPQKTCCLHVKIQFPVTAVTDARNLQFLPFGIFILIGRLIPAPSVFHAWIQFHSIAKICLHSEG</sequence>
<organism evidence="2 3">
    <name type="scientific">Goodea atripinnis</name>
    <dbReference type="NCBI Taxonomy" id="208336"/>
    <lineage>
        <taxon>Eukaryota</taxon>
        <taxon>Metazoa</taxon>
        <taxon>Chordata</taxon>
        <taxon>Craniata</taxon>
        <taxon>Vertebrata</taxon>
        <taxon>Euteleostomi</taxon>
        <taxon>Actinopterygii</taxon>
        <taxon>Neopterygii</taxon>
        <taxon>Teleostei</taxon>
        <taxon>Neoteleostei</taxon>
        <taxon>Acanthomorphata</taxon>
        <taxon>Ovalentaria</taxon>
        <taxon>Atherinomorphae</taxon>
        <taxon>Cyprinodontiformes</taxon>
        <taxon>Goodeidae</taxon>
        <taxon>Goodea</taxon>
    </lineage>
</organism>
<gene>
    <name evidence="2" type="ORF">GOODEAATRI_004733</name>
</gene>
<feature type="region of interest" description="Disordered" evidence="1">
    <location>
        <begin position="1"/>
        <end position="28"/>
    </location>
</feature>
<evidence type="ECO:0000313" key="3">
    <source>
        <dbReference type="Proteomes" id="UP001476798"/>
    </source>
</evidence>
<protein>
    <submittedName>
        <fullName evidence="2">Uncharacterized protein</fullName>
    </submittedName>
</protein>
<evidence type="ECO:0000313" key="2">
    <source>
        <dbReference type="EMBL" id="MEQ2174145.1"/>
    </source>
</evidence>